<dbReference type="Proteomes" id="UP000265520">
    <property type="component" value="Unassembled WGS sequence"/>
</dbReference>
<keyword evidence="2" id="KW-1185">Reference proteome</keyword>
<feature type="non-terminal residue" evidence="1">
    <location>
        <position position="58"/>
    </location>
</feature>
<accession>A0A392RR33</accession>
<name>A0A392RR33_9FABA</name>
<dbReference type="AlphaFoldDB" id="A0A392RR33"/>
<sequence length="58" mass="6368">MKDMATLLNKSQESPATTVDIEYFKQAVSKVDSQMKNLPATAQVAAQQGAYLADCFNR</sequence>
<protein>
    <submittedName>
        <fullName evidence="1">NAD(P)H dehydrogenase B3 mitochondrial-like</fullName>
    </submittedName>
</protein>
<evidence type="ECO:0000313" key="2">
    <source>
        <dbReference type="Proteomes" id="UP000265520"/>
    </source>
</evidence>
<comment type="caution">
    <text evidence="1">The sequence shown here is derived from an EMBL/GenBank/DDBJ whole genome shotgun (WGS) entry which is preliminary data.</text>
</comment>
<evidence type="ECO:0000313" key="1">
    <source>
        <dbReference type="EMBL" id="MCI38035.1"/>
    </source>
</evidence>
<proteinExistence type="predicted"/>
<dbReference type="EMBL" id="LXQA010251208">
    <property type="protein sequence ID" value="MCI38035.1"/>
    <property type="molecule type" value="Genomic_DNA"/>
</dbReference>
<organism evidence="1 2">
    <name type="scientific">Trifolium medium</name>
    <dbReference type="NCBI Taxonomy" id="97028"/>
    <lineage>
        <taxon>Eukaryota</taxon>
        <taxon>Viridiplantae</taxon>
        <taxon>Streptophyta</taxon>
        <taxon>Embryophyta</taxon>
        <taxon>Tracheophyta</taxon>
        <taxon>Spermatophyta</taxon>
        <taxon>Magnoliopsida</taxon>
        <taxon>eudicotyledons</taxon>
        <taxon>Gunneridae</taxon>
        <taxon>Pentapetalae</taxon>
        <taxon>rosids</taxon>
        <taxon>fabids</taxon>
        <taxon>Fabales</taxon>
        <taxon>Fabaceae</taxon>
        <taxon>Papilionoideae</taxon>
        <taxon>50 kb inversion clade</taxon>
        <taxon>NPAAA clade</taxon>
        <taxon>Hologalegina</taxon>
        <taxon>IRL clade</taxon>
        <taxon>Trifolieae</taxon>
        <taxon>Trifolium</taxon>
    </lineage>
</organism>
<reference evidence="1 2" key="1">
    <citation type="journal article" date="2018" name="Front. Plant Sci.">
        <title>Red Clover (Trifolium pratense) and Zigzag Clover (T. medium) - A Picture of Genomic Similarities and Differences.</title>
        <authorList>
            <person name="Dluhosova J."/>
            <person name="Istvanek J."/>
            <person name="Nedelnik J."/>
            <person name="Repkova J."/>
        </authorList>
    </citation>
    <scope>NUCLEOTIDE SEQUENCE [LARGE SCALE GENOMIC DNA]</scope>
    <source>
        <strain evidence="2">cv. 10/8</strain>
        <tissue evidence="1">Leaf</tissue>
    </source>
</reference>